<evidence type="ECO:0000256" key="1">
    <source>
        <dbReference type="SAM" id="SignalP"/>
    </source>
</evidence>
<comment type="caution">
    <text evidence="2">The sequence shown here is derived from an EMBL/GenBank/DDBJ whole genome shotgun (WGS) entry which is preliminary data.</text>
</comment>
<accession>A0ABS8TKE5</accession>
<gene>
    <name evidence="2" type="ORF">HAX54_012823</name>
</gene>
<keyword evidence="3" id="KW-1185">Reference proteome</keyword>
<feature type="signal peptide" evidence="1">
    <location>
        <begin position="1"/>
        <end position="21"/>
    </location>
</feature>
<evidence type="ECO:0000313" key="3">
    <source>
        <dbReference type="Proteomes" id="UP000823775"/>
    </source>
</evidence>
<dbReference type="Proteomes" id="UP000823775">
    <property type="component" value="Unassembled WGS sequence"/>
</dbReference>
<proteinExistence type="predicted"/>
<feature type="chain" id="PRO_5046073109" evidence="1">
    <location>
        <begin position="22"/>
        <end position="115"/>
    </location>
</feature>
<keyword evidence="1" id="KW-0732">Signal</keyword>
<organism evidence="2 3">
    <name type="scientific">Datura stramonium</name>
    <name type="common">Jimsonweed</name>
    <name type="synonym">Common thornapple</name>
    <dbReference type="NCBI Taxonomy" id="4076"/>
    <lineage>
        <taxon>Eukaryota</taxon>
        <taxon>Viridiplantae</taxon>
        <taxon>Streptophyta</taxon>
        <taxon>Embryophyta</taxon>
        <taxon>Tracheophyta</taxon>
        <taxon>Spermatophyta</taxon>
        <taxon>Magnoliopsida</taxon>
        <taxon>eudicotyledons</taxon>
        <taxon>Gunneridae</taxon>
        <taxon>Pentapetalae</taxon>
        <taxon>asterids</taxon>
        <taxon>lamiids</taxon>
        <taxon>Solanales</taxon>
        <taxon>Solanaceae</taxon>
        <taxon>Solanoideae</taxon>
        <taxon>Datureae</taxon>
        <taxon>Datura</taxon>
    </lineage>
</organism>
<protein>
    <submittedName>
        <fullName evidence="2">Uncharacterized protein</fullName>
    </submittedName>
</protein>
<sequence length="115" mass="12682">MDKNIIVTIFVVLLCVTTATAIRQVVITATNHDDGGIQEASKINCRVTCSTHDDDEIQQAFKRIKDRQSSGDTYYDGGIQEASKMIKDRQSSVNAHDDSGIQDASKIIKKIIKVV</sequence>
<reference evidence="2 3" key="1">
    <citation type="journal article" date="2021" name="BMC Genomics">
        <title>Datura genome reveals duplications of psychoactive alkaloid biosynthetic genes and high mutation rate following tissue culture.</title>
        <authorList>
            <person name="Rajewski A."/>
            <person name="Carter-House D."/>
            <person name="Stajich J."/>
            <person name="Litt A."/>
        </authorList>
    </citation>
    <scope>NUCLEOTIDE SEQUENCE [LARGE SCALE GENOMIC DNA]</scope>
    <source>
        <strain evidence="2">AR-01</strain>
    </source>
</reference>
<evidence type="ECO:0000313" key="2">
    <source>
        <dbReference type="EMBL" id="MCD7472001.1"/>
    </source>
</evidence>
<name>A0ABS8TKE5_DATST</name>
<dbReference type="EMBL" id="JACEIK010001756">
    <property type="protein sequence ID" value="MCD7472001.1"/>
    <property type="molecule type" value="Genomic_DNA"/>
</dbReference>